<gene>
    <name evidence="1" type="ORF">R3I93_020844</name>
</gene>
<evidence type="ECO:0000313" key="1">
    <source>
        <dbReference type="EMBL" id="KAK7125285.1"/>
    </source>
</evidence>
<comment type="caution">
    <text evidence="1">The sequence shown here is derived from an EMBL/GenBank/DDBJ whole genome shotgun (WGS) entry which is preliminary data.</text>
</comment>
<dbReference type="EMBL" id="JAYKXH010000023">
    <property type="protein sequence ID" value="KAK7125285.1"/>
    <property type="molecule type" value="Genomic_DNA"/>
</dbReference>
<keyword evidence="2" id="KW-1185">Reference proteome</keyword>
<dbReference type="AlphaFoldDB" id="A0AAN9GS33"/>
<name>A0AAN9GS33_9TELE</name>
<organism evidence="1 2">
    <name type="scientific">Phoxinus phoxinus</name>
    <name type="common">Eurasian minnow</name>
    <dbReference type="NCBI Taxonomy" id="58324"/>
    <lineage>
        <taxon>Eukaryota</taxon>
        <taxon>Metazoa</taxon>
        <taxon>Chordata</taxon>
        <taxon>Craniata</taxon>
        <taxon>Vertebrata</taxon>
        <taxon>Euteleostomi</taxon>
        <taxon>Actinopterygii</taxon>
        <taxon>Neopterygii</taxon>
        <taxon>Teleostei</taxon>
        <taxon>Ostariophysi</taxon>
        <taxon>Cypriniformes</taxon>
        <taxon>Leuciscidae</taxon>
        <taxon>Phoxininae</taxon>
        <taxon>Phoxinus</taxon>
    </lineage>
</organism>
<dbReference type="Proteomes" id="UP001364617">
    <property type="component" value="Unassembled WGS sequence"/>
</dbReference>
<reference evidence="1 2" key="1">
    <citation type="submission" date="2024-02" db="EMBL/GenBank/DDBJ databases">
        <title>Chromosome-level genome assembly of the Eurasian Minnow (Phoxinus phoxinus).</title>
        <authorList>
            <person name="Oriowo T.O."/>
            <person name="Martin S."/>
            <person name="Stange M."/>
            <person name="Chrysostomakis Y."/>
            <person name="Brown T."/>
            <person name="Winkler S."/>
            <person name="Kukowka S."/>
            <person name="Myers E.W."/>
            <person name="Bohne A."/>
        </authorList>
    </citation>
    <scope>NUCLEOTIDE SEQUENCE [LARGE SCALE GENOMIC DNA]</scope>
    <source>
        <strain evidence="1">ZFMK-TIS-60720</strain>
        <tissue evidence="1">Whole Organism</tissue>
    </source>
</reference>
<sequence>MWNTQEVDEPDIGDSAVALVSMVNGDSTSTVQFDPAGIAIVLEGDIVLRDISRLADAFLLMFGLKATSTQIAV</sequence>
<evidence type="ECO:0000313" key="2">
    <source>
        <dbReference type="Proteomes" id="UP001364617"/>
    </source>
</evidence>
<protein>
    <submittedName>
        <fullName evidence="1">Uncharacterized protein</fullName>
    </submittedName>
</protein>
<accession>A0AAN9GS33</accession>
<proteinExistence type="predicted"/>